<dbReference type="Proteomes" id="UP001267710">
    <property type="component" value="Unassembled WGS sequence"/>
</dbReference>
<comment type="similarity">
    <text evidence="1">Belongs to the DinB family.</text>
</comment>
<keyword evidence="4" id="KW-1185">Reference proteome</keyword>
<dbReference type="Pfam" id="PF05163">
    <property type="entry name" value="DinB"/>
    <property type="match status" value="1"/>
</dbReference>
<evidence type="ECO:0000256" key="1">
    <source>
        <dbReference type="ARBA" id="ARBA00008635"/>
    </source>
</evidence>
<organism evidence="3 4">
    <name type="scientific">Paracidovorax wautersii</name>
    <dbReference type="NCBI Taxonomy" id="1177982"/>
    <lineage>
        <taxon>Bacteria</taxon>
        <taxon>Pseudomonadati</taxon>
        <taxon>Pseudomonadota</taxon>
        <taxon>Betaproteobacteria</taxon>
        <taxon>Burkholderiales</taxon>
        <taxon>Comamonadaceae</taxon>
        <taxon>Paracidovorax</taxon>
    </lineage>
</organism>
<evidence type="ECO:0000256" key="2">
    <source>
        <dbReference type="ARBA" id="ARBA00022723"/>
    </source>
</evidence>
<dbReference type="Gene3D" id="1.20.120.450">
    <property type="entry name" value="dinb family like domain"/>
    <property type="match status" value="1"/>
</dbReference>
<dbReference type="InterPro" id="IPR007837">
    <property type="entry name" value="DinB"/>
</dbReference>
<evidence type="ECO:0000313" key="4">
    <source>
        <dbReference type="Proteomes" id="UP001267710"/>
    </source>
</evidence>
<comment type="caution">
    <text evidence="3">The sequence shown here is derived from an EMBL/GenBank/DDBJ whole genome shotgun (WGS) entry which is preliminary data.</text>
</comment>
<dbReference type="PANTHER" id="PTHR37302:SF1">
    <property type="entry name" value="PROTEIN DINB"/>
    <property type="match status" value="1"/>
</dbReference>
<gene>
    <name evidence="3" type="ORF">QE399_000846</name>
</gene>
<protein>
    <submittedName>
        <fullName evidence="3">Damage-inducible protein DinB</fullName>
    </submittedName>
</protein>
<dbReference type="SUPFAM" id="SSF109854">
    <property type="entry name" value="DinB/YfiT-like putative metalloenzymes"/>
    <property type="match status" value="1"/>
</dbReference>
<accession>A0ABU1I7H1</accession>
<sequence>MTPATRPFRLLARYTAWADERLYAALAQAPADVVTAPRPGRPAGLAGTLGHMQVVDRIWQAHLQGRAHGFTTRTLEPLPPLSALHAAQHALDQWYIGFADAQTETALAEVIDFRFVDGGAGSMARGDMLQHIVQQERVDDLIGAALQRNREEWMLRMRLMGPCPCKQSKRSIARFRSNPAGSGICGRSAALRHSPIAGLWAAHRA</sequence>
<dbReference type="PANTHER" id="PTHR37302">
    <property type="entry name" value="SLR1116 PROTEIN"/>
    <property type="match status" value="1"/>
</dbReference>
<keyword evidence="2" id="KW-0479">Metal-binding</keyword>
<reference evidence="3 4" key="1">
    <citation type="submission" date="2023-08" db="EMBL/GenBank/DDBJ databases">
        <title>Functional and genomic diversity of the sorghum phyllosphere microbiome.</title>
        <authorList>
            <person name="Shade A."/>
        </authorList>
    </citation>
    <scope>NUCLEOTIDE SEQUENCE [LARGE SCALE GENOMIC DNA]</scope>
    <source>
        <strain evidence="3 4">SORGH_AS_0335</strain>
    </source>
</reference>
<dbReference type="EMBL" id="JAVIZX010000001">
    <property type="protein sequence ID" value="MDR6213157.1"/>
    <property type="molecule type" value="Genomic_DNA"/>
</dbReference>
<name>A0ABU1I7H1_9BURK</name>
<proteinExistence type="inferred from homology"/>
<dbReference type="RefSeq" id="WP_309826458.1">
    <property type="nucleotide sequence ID" value="NZ_JAVIZX010000001.1"/>
</dbReference>
<dbReference type="InterPro" id="IPR034660">
    <property type="entry name" value="DinB/YfiT-like"/>
</dbReference>
<evidence type="ECO:0000313" key="3">
    <source>
        <dbReference type="EMBL" id="MDR6213157.1"/>
    </source>
</evidence>